<sequence>MRVADVPRVVATEAARALLARLRAKHGEILIYQSHGCCDGSTPMAFKPAELSLGRDDLLYAEVDGTPLWMGRTQVDYTIGTQLILDVGQGSLGTFSLEDGEGQYFKTASRAWTEEVYAWLEQHPLEGLPEKRR</sequence>
<dbReference type="EMBL" id="JAGQDG010000004">
    <property type="protein sequence ID" value="MBQ0935985.1"/>
    <property type="molecule type" value="Genomic_DNA"/>
</dbReference>
<dbReference type="InterPro" id="IPR008497">
    <property type="entry name" value="DUF779"/>
</dbReference>
<name>A0ABS5DXW2_9BURK</name>
<evidence type="ECO:0000313" key="1">
    <source>
        <dbReference type="EMBL" id="MBQ0935985.1"/>
    </source>
</evidence>
<proteinExistence type="predicted"/>
<protein>
    <submittedName>
        <fullName evidence="1">DUF779 domain-containing protein</fullName>
    </submittedName>
</protein>
<comment type="caution">
    <text evidence="1">The sequence shown here is derived from an EMBL/GenBank/DDBJ whole genome shotgun (WGS) entry which is preliminary data.</text>
</comment>
<keyword evidence="2" id="KW-1185">Reference proteome</keyword>
<accession>A0ABS5DXW2</accession>
<gene>
    <name evidence="1" type="ORF">KAK11_11665</name>
</gene>
<evidence type="ECO:0000313" key="2">
    <source>
        <dbReference type="Proteomes" id="UP000672097"/>
    </source>
</evidence>
<dbReference type="Proteomes" id="UP000672097">
    <property type="component" value="Unassembled WGS sequence"/>
</dbReference>
<dbReference type="Pfam" id="PF05610">
    <property type="entry name" value="DUF779"/>
    <property type="match status" value="1"/>
</dbReference>
<dbReference type="PIRSF" id="PIRSF009151">
    <property type="entry name" value="DUF779"/>
    <property type="match status" value="1"/>
</dbReference>
<organism evidence="1 2">
    <name type="scientific">Ideonella paludis</name>
    <dbReference type="NCBI Taxonomy" id="1233411"/>
    <lineage>
        <taxon>Bacteria</taxon>
        <taxon>Pseudomonadati</taxon>
        <taxon>Pseudomonadota</taxon>
        <taxon>Betaproteobacteria</taxon>
        <taxon>Burkholderiales</taxon>
        <taxon>Sphaerotilaceae</taxon>
        <taxon>Ideonella</taxon>
    </lineage>
</organism>
<reference evidence="1 2" key="1">
    <citation type="submission" date="2021-04" db="EMBL/GenBank/DDBJ databases">
        <title>The genome sequence of type strain Ideonella paludis KCTC 32238.</title>
        <authorList>
            <person name="Liu Y."/>
        </authorList>
    </citation>
    <scope>NUCLEOTIDE SEQUENCE [LARGE SCALE GENOMIC DNA]</scope>
    <source>
        <strain evidence="1 2">KCTC 32238</strain>
    </source>
</reference>